<keyword evidence="6 10" id="KW-0812">Transmembrane</keyword>
<organism evidence="12 13">
    <name type="scientific">Ancylomarina euxinus</name>
    <dbReference type="NCBI Taxonomy" id="2283627"/>
    <lineage>
        <taxon>Bacteria</taxon>
        <taxon>Pseudomonadati</taxon>
        <taxon>Bacteroidota</taxon>
        <taxon>Bacteroidia</taxon>
        <taxon>Marinilabiliales</taxon>
        <taxon>Marinifilaceae</taxon>
        <taxon>Ancylomarina</taxon>
    </lineage>
</organism>
<evidence type="ECO:0000256" key="6">
    <source>
        <dbReference type="ARBA" id="ARBA00022692"/>
    </source>
</evidence>
<dbReference type="AlphaFoldDB" id="A0A425Y8K0"/>
<dbReference type="Pfam" id="PF03544">
    <property type="entry name" value="TonB_C"/>
    <property type="match status" value="1"/>
</dbReference>
<dbReference type="Proteomes" id="UP000285794">
    <property type="component" value="Unassembled WGS sequence"/>
</dbReference>
<dbReference type="PANTHER" id="PTHR33446:SF2">
    <property type="entry name" value="PROTEIN TONB"/>
    <property type="match status" value="1"/>
</dbReference>
<keyword evidence="3" id="KW-0813">Transport</keyword>
<proteinExistence type="inferred from homology"/>
<dbReference type="PROSITE" id="PS52015">
    <property type="entry name" value="TONB_CTD"/>
    <property type="match status" value="1"/>
</dbReference>
<accession>A0A425Y8K0</accession>
<keyword evidence="8 10" id="KW-1133">Transmembrane helix</keyword>
<evidence type="ECO:0000313" key="12">
    <source>
        <dbReference type="EMBL" id="RRG24879.1"/>
    </source>
</evidence>
<evidence type="ECO:0000313" key="13">
    <source>
        <dbReference type="Proteomes" id="UP000285794"/>
    </source>
</evidence>
<protein>
    <submittedName>
        <fullName evidence="12">TonB family protein</fullName>
    </submittedName>
</protein>
<dbReference type="SUPFAM" id="SSF74653">
    <property type="entry name" value="TolA/TonB C-terminal domain"/>
    <property type="match status" value="1"/>
</dbReference>
<evidence type="ECO:0000256" key="1">
    <source>
        <dbReference type="ARBA" id="ARBA00004383"/>
    </source>
</evidence>
<dbReference type="RefSeq" id="WP_125029264.1">
    <property type="nucleotide sequence ID" value="NZ_JAPXVP010000001.1"/>
</dbReference>
<dbReference type="InterPro" id="IPR006260">
    <property type="entry name" value="TonB/TolA_C"/>
</dbReference>
<keyword evidence="4" id="KW-1003">Cell membrane</keyword>
<dbReference type="NCBIfam" id="TIGR01352">
    <property type="entry name" value="tonB_Cterm"/>
    <property type="match status" value="1"/>
</dbReference>
<evidence type="ECO:0000256" key="8">
    <source>
        <dbReference type="ARBA" id="ARBA00022989"/>
    </source>
</evidence>
<dbReference type="GO" id="GO:0030288">
    <property type="term" value="C:outer membrane-bounded periplasmic space"/>
    <property type="evidence" value="ECO:0007669"/>
    <property type="project" value="InterPro"/>
</dbReference>
<comment type="caution">
    <text evidence="12">The sequence shown here is derived from an EMBL/GenBank/DDBJ whole genome shotgun (WGS) entry which is preliminary data.</text>
</comment>
<dbReference type="EMBL" id="QQWG01000001">
    <property type="protein sequence ID" value="RRG24879.1"/>
    <property type="molecule type" value="Genomic_DNA"/>
</dbReference>
<keyword evidence="5" id="KW-0997">Cell inner membrane</keyword>
<dbReference type="InterPro" id="IPR003538">
    <property type="entry name" value="TonB"/>
</dbReference>
<evidence type="ECO:0000256" key="4">
    <source>
        <dbReference type="ARBA" id="ARBA00022475"/>
    </source>
</evidence>
<evidence type="ECO:0000256" key="3">
    <source>
        <dbReference type="ARBA" id="ARBA00022448"/>
    </source>
</evidence>
<dbReference type="InterPro" id="IPR037682">
    <property type="entry name" value="TonB_C"/>
</dbReference>
<dbReference type="GO" id="GO:0055085">
    <property type="term" value="P:transmembrane transport"/>
    <property type="evidence" value="ECO:0007669"/>
    <property type="project" value="InterPro"/>
</dbReference>
<keyword evidence="7" id="KW-0653">Protein transport</keyword>
<dbReference type="GO" id="GO:0015031">
    <property type="term" value="P:protein transport"/>
    <property type="evidence" value="ECO:0007669"/>
    <property type="project" value="UniProtKB-KW"/>
</dbReference>
<evidence type="ECO:0000256" key="10">
    <source>
        <dbReference type="SAM" id="Phobius"/>
    </source>
</evidence>
<evidence type="ECO:0000256" key="5">
    <source>
        <dbReference type="ARBA" id="ARBA00022519"/>
    </source>
</evidence>
<dbReference type="FunFam" id="3.30.1150.10:FF:000002">
    <property type="entry name" value="Energy transducer TonB"/>
    <property type="match status" value="1"/>
</dbReference>
<dbReference type="PRINTS" id="PR01374">
    <property type="entry name" value="TONBPROTEIN"/>
</dbReference>
<dbReference type="Gene3D" id="3.30.1150.10">
    <property type="match status" value="1"/>
</dbReference>
<feature type="transmembrane region" description="Helical" evidence="10">
    <location>
        <begin position="16"/>
        <end position="34"/>
    </location>
</feature>
<evidence type="ECO:0000256" key="2">
    <source>
        <dbReference type="ARBA" id="ARBA00006555"/>
    </source>
</evidence>
<dbReference type="InterPro" id="IPR051045">
    <property type="entry name" value="TonB-dependent_transducer"/>
</dbReference>
<dbReference type="GO" id="GO:0031992">
    <property type="term" value="F:energy transducer activity"/>
    <property type="evidence" value="ECO:0007669"/>
    <property type="project" value="InterPro"/>
</dbReference>
<keyword evidence="9 10" id="KW-0472">Membrane</keyword>
<dbReference type="OrthoDB" id="9814002at2"/>
<dbReference type="GO" id="GO:0015891">
    <property type="term" value="P:siderophore transport"/>
    <property type="evidence" value="ECO:0007669"/>
    <property type="project" value="InterPro"/>
</dbReference>
<dbReference type="GO" id="GO:0098797">
    <property type="term" value="C:plasma membrane protein complex"/>
    <property type="evidence" value="ECO:0007669"/>
    <property type="project" value="TreeGrafter"/>
</dbReference>
<evidence type="ECO:0000256" key="9">
    <source>
        <dbReference type="ARBA" id="ARBA00023136"/>
    </source>
</evidence>
<reference evidence="12 13" key="1">
    <citation type="submission" date="2018-07" db="EMBL/GenBank/DDBJ databases">
        <title>Draft genome sequence of Ancylomarina sp. M1P.</title>
        <authorList>
            <person name="Yadav S."/>
            <person name="Villanueva L."/>
            <person name="Damste J.S.S."/>
        </authorList>
    </citation>
    <scope>NUCLEOTIDE SEQUENCE [LARGE SCALE GENOMIC DNA]</scope>
    <source>
        <strain evidence="12 13">M1P</strain>
    </source>
</reference>
<name>A0A425Y8K0_9BACT</name>
<gene>
    <name evidence="12" type="ORF">DWB61_02260</name>
</gene>
<feature type="domain" description="TonB C-terminal" evidence="11">
    <location>
        <begin position="136"/>
        <end position="226"/>
    </location>
</feature>
<comment type="similarity">
    <text evidence="2">Belongs to the TonB family.</text>
</comment>
<keyword evidence="13" id="KW-1185">Reference proteome</keyword>
<dbReference type="PANTHER" id="PTHR33446">
    <property type="entry name" value="PROTEIN TONB-RELATED"/>
    <property type="match status" value="1"/>
</dbReference>
<comment type="subcellular location">
    <subcellularLocation>
        <location evidence="1">Cell inner membrane</location>
        <topology evidence="1">Single-pass membrane protein</topology>
        <orientation evidence="1">Periplasmic side</orientation>
    </subcellularLocation>
</comment>
<sequence>MEIKKTKKADLENKRGLFLEIGLVLTLALVFFAFEWRVDSHEIRELNDVQELEVDNEIIPITREPINTPPPPPPAPKLADILIIVDDNEDIDEELIIEEAIVDIDEDVKVQVNEDIEVNDEPQIFMVVEEMPKFPGGDLELLRWINNSVKYPVIAQENGITGRVHMNFVINETGGIENIVVVRGVDPSLDKEAVRVIKKMPKWKPGKQRGKAVKVSFSLPINFQLQ</sequence>
<evidence type="ECO:0000256" key="7">
    <source>
        <dbReference type="ARBA" id="ARBA00022927"/>
    </source>
</evidence>
<evidence type="ECO:0000259" key="11">
    <source>
        <dbReference type="PROSITE" id="PS52015"/>
    </source>
</evidence>